<feature type="transmembrane region" description="Helical" evidence="9">
    <location>
        <begin position="254"/>
        <end position="275"/>
    </location>
</feature>
<feature type="transmembrane region" description="Helical" evidence="9">
    <location>
        <begin position="167"/>
        <end position="188"/>
    </location>
</feature>
<protein>
    <submittedName>
        <fullName evidence="12">ATP-binding cassette, subfamily B</fullName>
    </submittedName>
</protein>
<evidence type="ECO:0000256" key="7">
    <source>
        <dbReference type="ARBA" id="ARBA00022989"/>
    </source>
</evidence>
<keyword evidence="6 12" id="KW-0067">ATP-binding</keyword>
<feature type="transmembrane region" description="Helical" evidence="9">
    <location>
        <begin position="281"/>
        <end position="304"/>
    </location>
</feature>
<evidence type="ECO:0000256" key="2">
    <source>
        <dbReference type="ARBA" id="ARBA00022448"/>
    </source>
</evidence>
<keyword evidence="8 9" id="KW-0472">Membrane</keyword>
<dbReference type="GO" id="GO:0015421">
    <property type="term" value="F:ABC-type oligopeptide transporter activity"/>
    <property type="evidence" value="ECO:0007669"/>
    <property type="project" value="TreeGrafter"/>
</dbReference>
<evidence type="ECO:0000256" key="8">
    <source>
        <dbReference type="ARBA" id="ARBA00023136"/>
    </source>
</evidence>
<dbReference type="InterPro" id="IPR036640">
    <property type="entry name" value="ABC1_TM_sf"/>
</dbReference>
<dbReference type="PROSITE" id="PS50929">
    <property type="entry name" value="ABC_TM1F"/>
    <property type="match status" value="1"/>
</dbReference>
<evidence type="ECO:0000313" key="13">
    <source>
        <dbReference type="Proteomes" id="UP000182360"/>
    </source>
</evidence>
<sequence>MKSKSNLPFLFRSMGAFKITMLISIVFAALSAIENIYAYTFVYKIAEVIISNYGNLGSVDKEIFYEFSKGIVFAVCAAYGLYGLSLLFSHITAFNTAVQLKKMLICHIGKLPGGYYDSNPSGSLRKIIEKNTDASETLIAHQIPNTTMSIVLPVAFVIFMFRYSVLLSVACLIPVIIGFVLLMVIMMGNGSDFVRTYQQAQKDMSNAAVEYVRGIPVMKTFGQTADSFARYKNSVKGFCEYVYKFAISMMTADSLYNTAMNSVFYTLVPVVLVLWKGVVGGATGVAGAIHLFASFIFFASIIPLEVTILKRIMGNSSESIIVDEAMESLKTILDEKVMEYKMDGDGGIAGELKCDDVHEFAEVPANYGFEFKNVSFRYAPELPLALDGINLSVAEGKTTALVGLSGGGKSTIASLAARLRDVTDGAVMLGGVNIKDISQKKLNELVSIVFQENSLLKMSIAENVALYRKDASRDEIMRALKLAQCKDIIAKLPNGIDSVYGAKGVYLSGGEVQRIAIARAILKDSPIIILDEATAFADAENEYLIRKAFSELLKNKTVIMIAHRMSTVRDADKICVVEAGKIIEEGNHDELMKRGGKYSAMVNEYNRAISWKLGSNDSAKEASNA</sequence>
<evidence type="ECO:0000313" key="12">
    <source>
        <dbReference type="EMBL" id="SEQ38089.1"/>
    </source>
</evidence>
<dbReference type="Gene3D" id="1.20.1560.10">
    <property type="entry name" value="ABC transporter type 1, transmembrane domain"/>
    <property type="match status" value="1"/>
</dbReference>
<dbReference type="Pfam" id="PF00664">
    <property type="entry name" value="ABC_membrane"/>
    <property type="match status" value="1"/>
</dbReference>
<dbReference type="EMBL" id="FOFU01000004">
    <property type="protein sequence ID" value="SEQ38089.1"/>
    <property type="molecule type" value="Genomic_DNA"/>
</dbReference>
<keyword evidence="13" id="KW-1185">Reference proteome</keyword>
<feature type="domain" description="ABC transporter" evidence="10">
    <location>
        <begin position="369"/>
        <end position="604"/>
    </location>
</feature>
<dbReference type="AlphaFoldDB" id="A0A1H9FJJ9"/>
<keyword evidence="4 9" id="KW-0812">Transmembrane</keyword>
<keyword evidence="2" id="KW-0813">Transport</keyword>
<dbReference type="InterPro" id="IPR027417">
    <property type="entry name" value="P-loop_NTPase"/>
</dbReference>
<keyword evidence="3" id="KW-1003">Cell membrane</keyword>
<evidence type="ECO:0000259" key="11">
    <source>
        <dbReference type="PROSITE" id="PS50929"/>
    </source>
</evidence>
<dbReference type="InterPro" id="IPR039421">
    <property type="entry name" value="Type_1_exporter"/>
</dbReference>
<evidence type="ECO:0000259" key="10">
    <source>
        <dbReference type="PROSITE" id="PS50893"/>
    </source>
</evidence>
<name>A0A1H9FJJ9_9SPIR</name>
<reference evidence="12 13" key="1">
    <citation type="submission" date="2016-10" db="EMBL/GenBank/DDBJ databases">
        <authorList>
            <person name="de Groot N.N."/>
        </authorList>
    </citation>
    <scope>NUCLEOTIDE SEQUENCE [LARGE SCALE GENOMIC DNA]</scope>
    <source>
        <strain evidence="12 13">B25</strain>
    </source>
</reference>
<dbReference type="GO" id="GO:0016887">
    <property type="term" value="F:ATP hydrolysis activity"/>
    <property type="evidence" value="ECO:0007669"/>
    <property type="project" value="InterPro"/>
</dbReference>
<evidence type="ECO:0000256" key="6">
    <source>
        <dbReference type="ARBA" id="ARBA00022840"/>
    </source>
</evidence>
<dbReference type="SUPFAM" id="SSF90123">
    <property type="entry name" value="ABC transporter transmembrane region"/>
    <property type="match status" value="1"/>
</dbReference>
<dbReference type="FunFam" id="3.40.50.300:FF:000221">
    <property type="entry name" value="Multidrug ABC transporter ATP-binding protein"/>
    <property type="match status" value="1"/>
</dbReference>
<dbReference type="Pfam" id="PF00005">
    <property type="entry name" value="ABC_tran"/>
    <property type="match status" value="1"/>
</dbReference>
<evidence type="ECO:0000256" key="4">
    <source>
        <dbReference type="ARBA" id="ARBA00022692"/>
    </source>
</evidence>
<dbReference type="SMART" id="SM00382">
    <property type="entry name" value="AAA"/>
    <property type="match status" value="1"/>
</dbReference>
<dbReference type="RefSeq" id="WP_074642867.1">
    <property type="nucleotide sequence ID" value="NZ_FOFU01000004.1"/>
</dbReference>
<evidence type="ECO:0000256" key="1">
    <source>
        <dbReference type="ARBA" id="ARBA00004651"/>
    </source>
</evidence>
<gene>
    <name evidence="12" type="ORF">SAMN04487977_10464</name>
</gene>
<comment type="subcellular location">
    <subcellularLocation>
        <location evidence="1">Cell membrane</location>
        <topology evidence="1">Multi-pass membrane protein</topology>
    </subcellularLocation>
</comment>
<dbReference type="Proteomes" id="UP000182360">
    <property type="component" value="Unassembled WGS sequence"/>
</dbReference>
<organism evidence="12 13">
    <name type="scientific">Treponema bryantii</name>
    <dbReference type="NCBI Taxonomy" id="163"/>
    <lineage>
        <taxon>Bacteria</taxon>
        <taxon>Pseudomonadati</taxon>
        <taxon>Spirochaetota</taxon>
        <taxon>Spirochaetia</taxon>
        <taxon>Spirochaetales</taxon>
        <taxon>Treponemataceae</taxon>
        <taxon>Treponema</taxon>
    </lineage>
</organism>
<dbReference type="OrthoDB" id="9762778at2"/>
<accession>A0A1H9FJJ9</accession>
<evidence type="ECO:0000256" key="3">
    <source>
        <dbReference type="ARBA" id="ARBA00022475"/>
    </source>
</evidence>
<dbReference type="InterPro" id="IPR003439">
    <property type="entry name" value="ABC_transporter-like_ATP-bd"/>
</dbReference>
<dbReference type="InterPro" id="IPR011527">
    <property type="entry name" value="ABC1_TM_dom"/>
</dbReference>
<dbReference type="SUPFAM" id="SSF52540">
    <property type="entry name" value="P-loop containing nucleoside triphosphate hydrolases"/>
    <property type="match status" value="1"/>
</dbReference>
<dbReference type="PROSITE" id="PS50893">
    <property type="entry name" value="ABC_TRANSPORTER_2"/>
    <property type="match status" value="1"/>
</dbReference>
<dbReference type="PANTHER" id="PTHR43394:SF1">
    <property type="entry name" value="ATP-BINDING CASSETTE SUB-FAMILY B MEMBER 10, MITOCHONDRIAL"/>
    <property type="match status" value="1"/>
</dbReference>
<proteinExistence type="predicted"/>
<keyword evidence="7 9" id="KW-1133">Transmembrane helix</keyword>
<feature type="transmembrane region" description="Helical" evidence="9">
    <location>
        <begin position="71"/>
        <end position="94"/>
    </location>
</feature>
<feature type="domain" description="ABC transmembrane type-1" evidence="11">
    <location>
        <begin position="22"/>
        <end position="264"/>
    </location>
</feature>
<dbReference type="PANTHER" id="PTHR43394">
    <property type="entry name" value="ATP-DEPENDENT PERMEASE MDL1, MITOCHONDRIAL"/>
    <property type="match status" value="1"/>
</dbReference>
<feature type="transmembrane region" description="Helical" evidence="9">
    <location>
        <begin position="143"/>
        <end position="161"/>
    </location>
</feature>
<keyword evidence="5" id="KW-0547">Nucleotide-binding</keyword>
<evidence type="ECO:0000256" key="9">
    <source>
        <dbReference type="SAM" id="Phobius"/>
    </source>
</evidence>
<dbReference type="GO" id="GO:0005524">
    <property type="term" value="F:ATP binding"/>
    <property type="evidence" value="ECO:0007669"/>
    <property type="project" value="UniProtKB-KW"/>
</dbReference>
<dbReference type="GO" id="GO:0005886">
    <property type="term" value="C:plasma membrane"/>
    <property type="evidence" value="ECO:0007669"/>
    <property type="project" value="UniProtKB-SubCell"/>
</dbReference>
<evidence type="ECO:0000256" key="5">
    <source>
        <dbReference type="ARBA" id="ARBA00022741"/>
    </source>
</evidence>
<dbReference type="Gene3D" id="3.40.50.300">
    <property type="entry name" value="P-loop containing nucleotide triphosphate hydrolases"/>
    <property type="match status" value="1"/>
</dbReference>
<dbReference type="InterPro" id="IPR003593">
    <property type="entry name" value="AAA+_ATPase"/>
</dbReference>